<feature type="region of interest" description="Disordered" evidence="6">
    <location>
        <begin position="435"/>
        <end position="505"/>
    </location>
</feature>
<reference evidence="8 9" key="1">
    <citation type="submission" date="2020-03" db="EMBL/GenBank/DDBJ databases">
        <title>Whole genome shotgun sequence of Phytohabitans rumicis NBRC 108638.</title>
        <authorList>
            <person name="Komaki H."/>
            <person name="Tamura T."/>
        </authorList>
    </citation>
    <scope>NUCLEOTIDE SEQUENCE [LARGE SCALE GENOMIC DNA]</scope>
    <source>
        <strain evidence="8 9">NBRC 108638</strain>
    </source>
</reference>
<feature type="compositionally biased region" description="Basic and acidic residues" evidence="6">
    <location>
        <begin position="465"/>
        <end position="489"/>
    </location>
</feature>
<evidence type="ECO:0000256" key="7">
    <source>
        <dbReference type="SAM" id="Phobius"/>
    </source>
</evidence>
<keyword evidence="9" id="KW-1185">Reference proteome</keyword>
<comment type="subcellular location">
    <subcellularLocation>
        <location evidence="1">Cell membrane</location>
        <topology evidence="1">Multi-pass membrane protein</topology>
    </subcellularLocation>
</comment>
<feature type="transmembrane region" description="Helical" evidence="7">
    <location>
        <begin position="254"/>
        <end position="272"/>
    </location>
</feature>
<feature type="transmembrane region" description="Helical" evidence="7">
    <location>
        <begin position="407"/>
        <end position="426"/>
    </location>
</feature>
<feature type="transmembrane region" description="Helical" evidence="7">
    <location>
        <begin position="112"/>
        <end position="130"/>
    </location>
</feature>
<dbReference type="PANTHER" id="PTHR23513">
    <property type="entry name" value="INTEGRAL MEMBRANE EFFLUX PROTEIN-RELATED"/>
    <property type="match status" value="1"/>
</dbReference>
<name>A0A6V8LCS4_9ACTN</name>
<feature type="transmembrane region" description="Helical" evidence="7">
    <location>
        <begin position="341"/>
        <end position="360"/>
    </location>
</feature>
<dbReference type="Gene3D" id="1.20.1250.20">
    <property type="entry name" value="MFS general substrate transporter like domains"/>
    <property type="match status" value="1"/>
</dbReference>
<dbReference type="SUPFAM" id="SSF103473">
    <property type="entry name" value="MFS general substrate transporter"/>
    <property type="match status" value="1"/>
</dbReference>
<feature type="transmembrane region" description="Helical" evidence="7">
    <location>
        <begin position="183"/>
        <end position="201"/>
    </location>
</feature>
<dbReference type="InterPro" id="IPR011701">
    <property type="entry name" value="MFS"/>
</dbReference>
<evidence type="ECO:0000256" key="5">
    <source>
        <dbReference type="ARBA" id="ARBA00023136"/>
    </source>
</evidence>
<keyword evidence="4 7" id="KW-1133">Transmembrane helix</keyword>
<protein>
    <recommendedName>
        <fullName evidence="10">MFS transporter</fullName>
    </recommendedName>
</protein>
<evidence type="ECO:0000313" key="8">
    <source>
        <dbReference type="EMBL" id="GFJ95032.1"/>
    </source>
</evidence>
<feature type="transmembrane region" description="Helical" evidence="7">
    <location>
        <begin position="316"/>
        <end position="335"/>
    </location>
</feature>
<dbReference type="InterPro" id="IPR036259">
    <property type="entry name" value="MFS_trans_sf"/>
</dbReference>
<evidence type="ECO:0000256" key="2">
    <source>
        <dbReference type="ARBA" id="ARBA00022475"/>
    </source>
</evidence>
<feature type="transmembrane region" description="Helical" evidence="7">
    <location>
        <begin position="54"/>
        <end position="75"/>
    </location>
</feature>
<evidence type="ECO:0008006" key="10">
    <source>
        <dbReference type="Google" id="ProtNLM"/>
    </source>
</evidence>
<keyword evidence="2" id="KW-1003">Cell membrane</keyword>
<evidence type="ECO:0000313" key="9">
    <source>
        <dbReference type="Proteomes" id="UP000482960"/>
    </source>
</evidence>
<keyword evidence="5 7" id="KW-0472">Membrane</keyword>
<accession>A0A6V8LCS4</accession>
<dbReference type="CDD" id="cd06173">
    <property type="entry name" value="MFS_MefA_like"/>
    <property type="match status" value="1"/>
</dbReference>
<dbReference type="GO" id="GO:0022857">
    <property type="term" value="F:transmembrane transporter activity"/>
    <property type="evidence" value="ECO:0007669"/>
    <property type="project" value="InterPro"/>
</dbReference>
<dbReference type="PANTHER" id="PTHR23513:SF17">
    <property type="entry name" value="MEMBRANE PROTEIN"/>
    <property type="match status" value="1"/>
</dbReference>
<feature type="compositionally biased region" description="Polar residues" evidence="6">
    <location>
        <begin position="534"/>
        <end position="552"/>
    </location>
</feature>
<feature type="transmembrane region" description="Helical" evidence="7">
    <location>
        <begin position="284"/>
        <end position="304"/>
    </location>
</feature>
<evidence type="ECO:0000256" key="6">
    <source>
        <dbReference type="SAM" id="MobiDB-lite"/>
    </source>
</evidence>
<keyword evidence="3 7" id="KW-0812">Transmembrane</keyword>
<dbReference type="Proteomes" id="UP000482960">
    <property type="component" value="Unassembled WGS sequence"/>
</dbReference>
<proteinExistence type="predicted"/>
<comment type="caution">
    <text evidence="8">The sequence shown here is derived from an EMBL/GenBank/DDBJ whole genome shotgun (WGS) entry which is preliminary data.</text>
</comment>
<dbReference type="AlphaFoldDB" id="A0A6V8LCS4"/>
<feature type="region of interest" description="Disordered" evidence="6">
    <location>
        <begin position="528"/>
        <end position="552"/>
    </location>
</feature>
<feature type="transmembrane region" description="Helical" evidence="7">
    <location>
        <begin position="87"/>
        <end position="106"/>
    </location>
</feature>
<evidence type="ECO:0000256" key="4">
    <source>
        <dbReference type="ARBA" id="ARBA00022989"/>
    </source>
</evidence>
<feature type="transmembrane region" description="Helical" evidence="7">
    <location>
        <begin position="151"/>
        <end position="171"/>
    </location>
</feature>
<evidence type="ECO:0000256" key="1">
    <source>
        <dbReference type="ARBA" id="ARBA00004651"/>
    </source>
</evidence>
<organism evidence="8 9">
    <name type="scientific">Phytohabitans rumicis</name>
    <dbReference type="NCBI Taxonomy" id="1076125"/>
    <lineage>
        <taxon>Bacteria</taxon>
        <taxon>Bacillati</taxon>
        <taxon>Actinomycetota</taxon>
        <taxon>Actinomycetes</taxon>
        <taxon>Micromonosporales</taxon>
        <taxon>Micromonosporaceae</taxon>
    </lineage>
</organism>
<sequence>MATTRDSHNLRAVLAVRGFRRLLGVRLSSQLADGLFQAALAGSVLFNPDKQTSAMAIAAGSALLVTPYSLIGPFVGVFLDRWSRRQLVVITNLIRALLVLPAAALIHAGDNGVAFVVVAFAIIGLNRFLLSGLSAGVPHVVEDRRLVTANSLASTLGTICFSAGLGIAVLLVNSTVSAGNSGYAVMALLAPLGWVFSSLLARRSFEVDDLGPDHTLKTPASMSSALAATVRGMADGLSHLAARRGAAYAMAAKAGFRVLFGVMTLALLLLYRNYFVTDDNVHDSITGLVFVVGAGSAGVFVAALVTPPITRRIGGWAWIATLLVGVAIALPIFAVPFTQPLLVVAVFCINIAAQGTKIVVDTSIQHECDDDYRGRVFAVNDTTYNLSYVVGLFLAALTLPGDGHSPTAVFVVAAGYAVVAGWYALVGGRWARREGDDIAQPEPTPVPTPWADPAPARAPRPLPRRSRDSRGAAGQRERGTEVQHHRAAEAVHSGAQRRQRAGLEVGLRRRNGENVCTSCRYRSVDSDSWRRNTRASTPTKSPLPAMSSTNHPSVRSVVPGSAACSASAIAWACTGSA</sequence>
<dbReference type="RefSeq" id="WP_173082432.1">
    <property type="nucleotide sequence ID" value="NZ_BLPG01000001.1"/>
</dbReference>
<dbReference type="EMBL" id="BLPG01000001">
    <property type="protein sequence ID" value="GFJ95032.1"/>
    <property type="molecule type" value="Genomic_DNA"/>
</dbReference>
<dbReference type="GO" id="GO:0005886">
    <property type="term" value="C:plasma membrane"/>
    <property type="evidence" value="ECO:0007669"/>
    <property type="project" value="UniProtKB-SubCell"/>
</dbReference>
<gene>
    <name evidence="8" type="ORF">Prum_086740</name>
</gene>
<feature type="compositionally biased region" description="Pro residues" evidence="6">
    <location>
        <begin position="442"/>
        <end position="461"/>
    </location>
</feature>
<evidence type="ECO:0000256" key="3">
    <source>
        <dbReference type="ARBA" id="ARBA00022692"/>
    </source>
</evidence>
<reference evidence="8 9" key="2">
    <citation type="submission" date="2020-03" db="EMBL/GenBank/DDBJ databases">
        <authorList>
            <person name="Ichikawa N."/>
            <person name="Kimura A."/>
            <person name="Kitahashi Y."/>
            <person name="Uohara A."/>
        </authorList>
    </citation>
    <scope>NUCLEOTIDE SEQUENCE [LARGE SCALE GENOMIC DNA]</scope>
    <source>
        <strain evidence="8 9">NBRC 108638</strain>
    </source>
</reference>
<dbReference type="Pfam" id="PF07690">
    <property type="entry name" value="MFS_1"/>
    <property type="match status" value="1"/>
</dbReference>
<feature type="transmembrane region" description="Helical" evidence="7">
    <location>
        <begin position="381"/>
        <end position="401"/>
    </location>
</feature>